<dbReference type="PANTHER" id="PTHR45085">
    <property type="entry name" value="F21J9.14"/>
    <property type="match status" value="1"/>
</dbReference>
<dbReference type="AlphaFoldDB" id="A0AA41V352"/>
<reference evidence="2" key="1">
    <citation type="submission" date="2022-03" db="EMBL/GenBank/DDBJ databases">
        <title>A functionally conserved STORR gene fusion in Papaver species that diverged 16.8 million years ago.</title>
        <authorList>
            <person name="Catania T."/>
        </authorList>
    </citation>
    <scope>NUCLEOTIDE SEQUENCE</scope>
    <source>
        <strain evidence="2">S-191538</strain>
    </source>
</reference>
<keyword evidence="1" id="KW-0812">Transmembrane</keyword>
<gene>
    <name evidence="2" type="ORF">MKW94_012523</name>
</gene>
<dbReference type="PANTHER" id="PTHR45085:SF3">
    <property type="entry name" value="S-ADENOSYL-L-METHIONINE-DEPENDENT METHYLTRANSFERASES SUPERFAMILY PROTEIN"/>
    <property type="match status" value="1"/>
</dbReference>
<feature type="transmembrane region" description="Helical" evidence="1">
    <location>
        <begin position="7"/>
        <end position="27"/>
    </location>
</feature>
<evidence type="ECO:0000313" key="2">
    <source>
        <dbReference type="EMBL" id="MCL7032750.1"/>
    </source>
</evidence>
<comment type="caution">
    <text evidence="2">The sequence shown here is derived from an EMBL/GenBank/DDBJ whole genome shotgun (WGS) entry which is preliminary data.</text>
</comment>
<dbReference type="PROSITE" id="PS51257">
    <property type="entry name" value="PROKAR_LIPOPROTEIN"/>
    <property type="match status" value="1"/>
</dbReference>
<sequence>METHIKTLLNTLLCASITIATLTLVLLTSCVIDVTGVELVESPPLVSRADPHNLPFFDGVFDLGTIRPGGVVVVVVEECDFDELGEIKSFFNKCDFVSARNVTLAGLRMTQIIMRNRVP</sequence>
<evidence type="ECO:0000313" key="3">
    <source>
        <dbReference type="Proteomes" id="UP001177140"/>
    </source>
</evidence>
<dbReference type="EMBL" id="JAJJMA010126465">
    <property type="protein sequence ID" value="MCL7032750.1"/>
    <property type="molecule type" value="Genomic_DNA"/>
</dbReference>
<name>A0AA41V352_PAPNU</name>
<dbReference type="Proteomes" id="UP001177140">
    <property type="component" value="Unassembled WGS sequence"/>
</dbReference>
<proteinExistence type="predicted"/>
<evidence type="ECO:0000256" key="1">
    <source>
        <dbReference type="SAM" id="Phobius"/>
    </source>
</evidence>
<keyword evidence="1" id="KW-0472">Membrane</keyword>
<protein>
    <submittedName>
        <fullName evidence="2">Uncharacterized protein</fullName>
    </submittedName>
</protein>
<keyword evidence="3" id="KW-1185">Reference proteome</keyword>
<accession>A0AA41V352</accession>
<organism evidence="2 3">
    <name type="scientific">Papaver nudicaule</name>
    <name type="common">Iceland poppy</name>
    <dbReference type="NCBI Taxonomy" id="74823"/>
    <lineage>
        <taxon>Eukaryota</taxon>
        <taxon>Viridiplantae</taxon>
        <taxon>Streptophyta</taxon>
        <taxon>Embryophyta</taxon>
        <taxon>Tracheophyta</taxon>
        <taxon>Spermatophyta</taxon>
        <taxon>Magnoliopsida</taxon>
        <taxon>Ranunculales</taxon>
        <taxon>Papaveraceae</taxon>
        <taxon>Papaveroideae</taxon>
        <taxon>Papaver</taxon>
    </lineage>
</organism>
<keyword evidence="1" id="KW-1133">Transmembrane helix</keyword>